<dbReference type="EMBL" id="CAJOBA010000217">
    <property type="protein sequence ID" value="CAF3514447.1"/>
    <property type="molecule type" value="Genomic_DNA"/>
</dbReference>
<reference evidence="2" key="1">
    <citation type="submission" date="2021-02" db="EMBL/GenBank/DDBJ databases">
        <authorList>
            <person name="Nowell W R."/>
        </authorList>
    </citation>
    <scope>NUCLEOTIDE SEQUENCE</scope>
</reference>
<dbReference type="Proteomes" id="UP000677228">
    <property type="component" value="Unassembled WGS sequence"/>
</dbReference>
<evidence type="ECO:0000313" key="1">
    <source>
        <dbReference type="EMBL" id="CAF0737555.1"/>
    </source>
</evidence>
<sequence length="249" mass="30184">MSLIKNLEDYTIIWLDSDILTNYETKQRLRCIINYIKLFDNCDECLRYINTLEKDEKIFFLVSGHFCQSIVPTVHDLEQILFIYIFCNAPLLYDEWSKKYSKILGRLFTDQNSLYLKLIDDVKISNLSTITIFEEKSLKSLTKENGLFMWFQLLTMTLVQMSTTQDSKQDLIKICREYYEDNDIELIKIDEFERDYDKTKKQAIWWYTRDSFLYRLLNKALRTDNIDIIFKYRFFISDLHQQLYELHEN</sequence>
<comment type="caution">
    <text evidence="2">The sequence shown here is derived from an EMBL/GenBank/DDBJ whole genome shotgun (WGS) entry which is preliminary data.</text>
</comment>
<accession>A0A8S2GH56</accession>
<evidence type="ECO:0000313" key="3">
    <source>
        <dbReference type="Proteomes" id="UP000682733"/>
    </source>
</evidence>
<dbReference type="Proteomes" id="UP000682733">
    <property type="component" value="Unassembled WGS sequence"/>
</dbReference>
<dbReference type="EMBL" id="CAJNOK010000217">
    <property type="protein sequence ID" value="CAF0737555.1"/>
    <property type="molecule type" value="Genomic_DNA"/>
</dbReference>
<evidence type="ECO:0000313" key="2">
    <source>
        <dbReference type="EMBL" id="CAF3514447.1"/>
    </source>
</evidence>
<feature type="non-terminal residue" evidence="2">
    <location>
        <position position="249"/>
    </location>
</feature>
<dbReference type="AlphaFoldDB" id="A0A8S2GH56"/>
<gene>
    <name evidence="1" type="ORF">OVA965_LOCUS1234</name>
    <name evidence="2" type="ORF">TMI583_LOCUS1235</name>
</gene>
<proteinExistence type="predicted"/>
<dbReference type="SUPFAM" id="SSF56399">
    <property type="entry name" value="ADP-ribosylation"/>
    <property type="match status" value="1"/>
</dbReference>
<name>A0A8S2GH56_9BILA</name>
<protein>
    <submittedName>
        <fullName evidence="2">Uncharacterized protein</fullName>
    </submittedName>
</protein>
<organism evidence="2 3">
    <name type="scientific">Didymodactylos carnosus</name>
    <dbReference type="NCBI Taxonomy" id="1234261"/>
    <lineage>
        <taxon>Eukaryota</taxon>
        <taxon>Metazoa</taxon>
        <taxon>Spiralia</taxon>
        <taxon>Gnathifera</taxon>
        <taxon>Rotifera</taxon>
        <taxon>Eurotatoria</taxon>
        <taxon>Bdelloidea</taxon>
        <taxon>Philodinida</taxon>
        <taxon>Philodinidae</taxon>
        <taxon>Didymodactylos</taxon>
    </lineage>
</organism>